<evidence type="ECO:0000256" key="3">
    <source>
        <dbReference type="SAM" id="SignalP"/>
    </source>
</evidence>
<dbReference type="PANTHER" id="PTHR32385:SF15">
    <property type="entry name" value="INOSITOL PHOSPHOCERAMIDE MANNOSYLTRANSFERASE 1"/>
    <property type="match status" value="1"/>
</dbReference>
<dbReference type="PANTHER" id="PTHR32385">
    <property type="entry name" value="MANNOSYL PHOSPHORYLINOSITOL CERAMIDE SYNTHASE"/>
    <property type="match status" value="1"/>
</dbReference>
<accession>A0A7S1KKY2</accession>
<gene>
    <name evidence="4" type="ORF">PCOS0759_LOCUS241</name>
</gene>
<keyword evidence="1" id="KW-0808">Transferase</keyword>
<dbReference type="InterPro" id="IPR051706">
    <property type="entry name" value="Glycosyltransferase_domain"/>
</dbReference>
<reference evidence="4" key="1">
    <citation type="submission" date="2021-01" db="EMBL/GenBank/DDBJ databases">
        <authorList>
            <person name="Corre E."/>
            <person name="Pelletier E."/>
            <person name="Niang G."/>
            <person name="Scheremetjew M."/>
            <person name="Finn R."/>
            <person name="Kale V."/>
            <person name="Holt S."/>
            <person name="Cochrane G."/>
            <person name="Meng A."/>
            <person name="Brown T."/>
            <person name="Cohen L."/>
        </authorList>
    </citation>
    <scope>NUCLEOTIDE SEQUENCE</scope>
    <source>
        <strain evidence="4">WS</strain>
    </source>
</reference>
<dbReference type="GO" id="GO:0051999">
    <property type="term" value="P:mannosyl-inositol phosphorylceramide biosynthetic process"/>
    <property type="evidence" value="ECO:0007669"/>
    <property type="project" value="TreeGrafter"/>
</dbReference>
<dbReference type="Gene3D" id="3.90.550.20">
    <property type="match status" value="1"/>
</dbReference>
<dbReference type="Pfam" id="PF04488">
    <property type="entry name" value="Gly_transf_sug"/>
    <property type="match status" value="1"/>
</dbReference>
<dbReference type="SUPFAM" id="SSF53448">
    <property type="entry name" value="Nucleotide-diphospho-sugar transferases"/>
    <property type="match status" value="1"/>
</dbReference>
<dbReference type="InterPro" id="IPR007577">
    <property type="entry name" value="GlycoTrfase_DXD_sugar-bd_CS"/>
</dbReference>
<dbReference type="EMBL" id="HBGD01000312">
    <property type="protein sequence ID" value="CAD9077010.1"/>
    <property type="molecule type" value="Transcribed_RNA"/>
</dbReference>
<keyword evidence="2" id="KW-0472">Membrane</keyword>
<evidence type="ECO:0000256" key="1">
    <source>
        <dbReference type="ARBA" id="ARBA00022679"/>
    </source>
</evidence>
<feature type="transmembrane region" description="Helical" evidence="2">
    <location>
        <begin position="345"/>
        <end position="364"/>
    </location>
</feature>
<sequence length="396" mass="45943">MSPSFLSKKKSSLILFFCIIVLCFWRTEATQNSAPTAIMLGRYSVGQRRVLSDHDESAPSATDSSPANLPQVDPVQMNHDLRTCLREDCKFEMIEGKIPKVLHFVWFQSTDVPKIYHEALQTWRQYHPEWKIFLWTQLECEKLILDHYPWFLEYYHNYPWMIQQIDAVRYFIIHYFGGLVADIDMASQRSLTPLIEQMVKEGHDVLLLPSVNMGGLSNGFAVAAPRNDFHTRAIKNLMDPRVPAIIKYTWYLNPAKRHTWIMLSAGPRFITNERLRYSELPKEEQKSNLGFFDPRKFLPCTACTPKPCTCPDCYITMLKGGLWHEKDSKLLDGLRCFFEPLVTTHLHWLLLSIVSLCCVAGFVLHRYRSIIVRLLFTCTVRAKTKIAKKKPSGLKH</sequence>
<feature type="signal peptide" evidence="3">
    <location>
        <begin position="1"/>
        <end position="29"/>
    </location>
</feature>
<dbReference type="InterPro" id="IPR029044">
    <property type="entry name" value="Nucleotide-diphossugar_trans"/>
</dbReference>
<keyword evidence="2" id="KW-1133">Transmembrane helix</keyword>
<organism evidence="4">
    <name type="scientific">Percolomonas cosmopolitus</name>
    <dbReference type="NCBI Taxonomy" id="63605"/>
    <lineage>
        <taxon>Eukaryota</taxon>
        <taxon>Discoba</taxon>
        <taxon>Heterolobosea</taxon>
        <taxon>Tetramitia</taxon>
        <taxon>Eutetramitia</taxon>
        <taxon>Percolomonadidae</taxon>
        <taxon>Percolomonas</taxon>
    </lineage>
</organism>
<protein>
    <submittedName>
        <fullName evidence="4">Uncharacterized protein</fullName>
    </submittedName>
</protein>
<name>A0A7S1KKY2_9EUKA</name>
<keyword evidence="3" id="KW-0732">Signal</keyword>
<evidence type="ECO:0000256" key="2">
    <source>
        <dbReference type="SAM" id="Phobius"/>
    </source>
</evidence>
<proteinExistence type="predicted"/>
<evidence type="ECO:0000313" key="4">
    <source>
        <dbReference type="EMBL" id="CAD9077010.1"/>
    </source>
</evidence>
<dbReference type="AlphaFoldDB" id="A0A7S1KKY2"/>
<dbReference type="GO" id="GO:0000030">
    <property type="term" value="F:mannosyltransferase activity"/>
    <property type="evidence" value="ECO:0007669"/>
    <property type="project" value="TreeGrafter"/>
</dbReference>
<keyword evidence="2" id="KW-0812">Transmembrane</keyword>
<dbReference type="GO" id="GO:0016020">
    <property type="term" value="C:membrane"/>
    <property type="evidence" value="ECO:0007669"/>
    <property type="project" value="GOC"/>
</dbReference>
<feature type="chain" id="PRO_5031024987" evidence="3">
    <location>
        <begin position="30"/>
        <end position="396"/>
    </location>
</feature>